<feature type="domain" description="DNA2/NAM7 helicase-like C-terminal" evidence="1">
    <location>
        <begin position="1"/>
        <end position="168"/>
    </location>
</feature>
<dbReference type="PANTHER" id="PTHR21529:SF4">
    <property type="entry name" value="TPR AND ANKYRIN REPEAT-CONTAINING PROTEIN 1"/>
    <property type="match status" value="1"/>
</dbReference>
<reference evidence="2" key="2">
    <citation type="journal article" date="2023" name="Int. J. Mol. Sci.">
        <title>De Novo Assembly and Annotation of 11 Diverse Shrub Willow (Salix) Genomes Reveals Novel Gene Organization in Sex-Linked Regions.</title>
        <authorList>
            <person name="Hyden B."/>
            <person name="Feng K."/>
            <person name="Yates T.B."/>
            <person name="Jawdy S."/>
            <person name="Cereghino C."/>
            <person name="Smart L.B."/>
            <person name="Muchero W."/>
        </authorList>
    </citation>
    <scope>NUCLEOTIDE SEQUENCE</scope>
    <source>
        <tissue evidence="2">Shoot tip</tissue>
    </source>
</reference>
<evidence type="ECO:0000313" key="2">
    <source>
        <dbReference type="EMBL" id="KAJ6396571.1"/>
    </source>
</evidence>
<organism evidence="2 3">
    <name type="scientific">Salix suchowensis</name>
    <dbReference type="NCBI Taxonomy" id="1278906"/>
    <lineage>
        <taxon>Eukaryota</taxon>
        <taxon>Viridiplantae</taxon>
        <taxon>Streptophyta</taxon>
        <taxon>Embryophyta</taxon>
        <taxon>Tracheophyta</taxon>
        <taxon>Spermatophyta</taxon>
        <taxon>Magnoliopsida</taxon>
        <taxon>eudicotyledons</taxon>
        <taxon>Gunneridae</taxon>
        <taxon>Pentapetalae</taxon>
        <taxon>rosids</taxon>
        <taxon>fabids</taxon>
        <taxon>Malpighiales</taxon>
        <taxon>Salicaceae</taxon>
        <taxon>Saliceae</taxon>
        <taxon>Salix</taxon>
    </lineage>
</organism>
<dbReference type="PANTHER" id="PTHR21529">
    <property type="entry name" value="MAMMARY TURMOR VIRUS RECEPTOR HOMOLOG 1, 2 MTVR1, 2"/>
    <property type="match status" value="1"/>
</dbReference>
<dbReference type="InterPro" id="IPR041679">
    <property type="entry name" value="DNA2/NAM7-like_C"/>
</dbReference>
<name>A0ABQ9CAB6_9ROSI</name>
<protein>
    <recommendedName>
        <fullName evidence="1">DNA2/NAM7 helicase-like C-terminal domain-containing protein</fullName>
    </recommendedName>
</protein>
<sequence length="310" mass="35060">MHPSISLFPNTEFYGGQVLDAPNVKETGYSRRFLQGDMFGSYSFINIAHGQEEFVAQQSFKNSVEAAVIADIVGTLYEEINCTGKKVNIGIISPYQAQVRAIQEKIGKFISETDSAFSVSVGTVDGFQGGEEDLIIISTVRSNERGSVGFVSNPQRANVALTQNEATLLKSGSIWKKIVNDAKNWQCFYNAEEDESLAQAITASMIEHGRLDVLLQTHSPWFRKERWMVCFSDDFRRSMARVKNVRISNEVLSILAKLSNGWRQRQSRKKRRVMVHNICGQLNMIWNVDILLEKFILHSRFNGLGYFTII</sequence>
<dbReference type="EMBL" id="JAPFFI010000004">
    <property type="protein sequence ID" value="KAJ6396571.1"/>
    <property type="molecule type" value="Genomic_DNA"/>
</dbReference>
<dbReference type="Pfam" id="PF13087">
    <property type="entry name" value="AAA_12"/>
    <property type="match status" value="1"/>
</dbReference>
<dbReference type="InterPro" id="IPR039904">
    <property type="entry name" value="TRANK1"/>
</dbReference>
<keyword evidence="3" id="KW-1185">Reference proteome</keyword>
<dbReference type="InterPro" id="IPR047187">
    <property type="entry name" value="SF1_C_Upf1"/>
</dbReference>
<dbReference type="InterPro" id="IPR027417">
    <property type="entry name" value="P-loop_NTPase"/>
</dbReference>
<comment type="caution">
    <text evidence="2">The sequence shown here is derived from an EMBL/GenBank/DDBJ whole genome shotgun (WGS) entry which is preliminary data.</text>
</comment>
<proteinExistence type="predicted"/>
<dbReference type="CDD" id="cd18808">
    <property type="entry name" value="SF1_C_Upf1"/>
    <property type="match status" value="1"/>
</dbReference>
<dbReference type="Proteomes" id="UP001141253">
    <property type="component" value="Chromosome 4"/>
</dbReference>
<dbReference type="SUPFAM" id="SSF52540">
    <property type="entry name" value="P-loop containing nucleoside triphosphate hydrolases"/>
    <property type="match status" value="1"/>
</dbReference>
<reference evidence="2" key="1">
    <citation type="submission" date="2022-10" db="EMBL/GenBank/DDBJ databases">
        <authorList>
            <person name="Hyden B.L."/>
            <person name="Feng K."/>
            <person name="Yates T."/>
            <person name="Jawdy S."/>
            <person name="Smart L.B."/>
            <person name="Muchero W."/>
        </authorList>
    </citation>
    <scope>NUCLEOTIDE SEQUENCE</scope>
    <source>
        <tissue evidence="2">Shoot tip</tissue>
    </source>
</reference>
<evidence type="ECO:0000259" key="1">
    <source>
        <dbReference type="Pfam" id="PF13087"/>
    </source>
</evidence>
<accession>A0ABQ9CAB6</accession>
<dbReference type="Gene3D" id="3.40.50.300">
    <property type="entry name" value="P-loop containing nucleotide triphosphate hydrolases"/>
    <property type="match status" value="1"/>
</dbReference>
<evidence type="ECO:0000313" key="3">
    <source>
        <dbReference type="Proteomes" id="UP001141253"/>
    </source>
</evidence>
<gene>
    <name evidence="2" type="ORF">OIU77_021577</name>
</gene>